<dbReference type="STRING" id="1123382.SAMN02745221_02241"/>
<dbReference type="InterPro" id="IPR010106">
    <property type="entry name" value="RpnA"/>
</dbReference>
<dbReference type="RefSeq" id="WP_143156968.1">
    <property type="nucleotide sequence ID" value="NZ_FQWY01000094.1"/>
</dbReference>
<organism evidence="3 4">
    <name type="scientific">Thermosyntropha lipolytica DSM 11003</name>
    <dbReference type="NCBI Taxonomy" id="1123382"/>
    <lineage>
        <taxon>Bacteria</taxon>
        <taxon>Bacillati</taxon>
        <taxon>Bacillota</taxon>
        <taxon>Clostridia</taxon>
        <taxon>Eubacteriales</taxon>
        <taxon>Syntrophomonadaceae</taxon>
        <taxon>Thermosyntropha</taxon>
    </lineage>
</organism>
<dbReference type="Pfam" id="PF04754">
    <property type="entry name" value="Transposase_31"/>
    <property type="match status" value="1"/>
</dbReference>
<name>A0A1M5SM83_9FIRM</name>
<dbReference type="InterPro" id="IPR051699">
    <property type="entry name" value="Rpn/YhgA-like_nuclease"/>
</dbReference>
<gene>
    <name evidence="3" type="ORF">SAMN02745221_02241</name>
</gene>
<sequence>KYMVNIWERELNKENKKELTPIIPVIFYHGEKRWETVKSLADITRGIKEYPELKKYLPLFKHIFYELGELEEIEEVENLGLKVFLLSLLLARGFKNPKLLLKTLLFYLDNIPGDYEYLFIATTIYVFNKMDIDLDELMEYARELRLERREDIMTLAERLRGEGMEKGIEKGIEKAALNALQKGLDIQIIAEITGLSVERIEELKKKLN</sequence>
<evidence type="ECO:0000256" key="1">
    <source>
        <dbReference type="ARBA" id="ARBA00009787"/>
    </source>
</evidence>
<dbReference type="EMBL" id="FQWY01000094">
    <property type="protein sequence ID" value="SHH39388.1"/>
    <property type="molecule type" value="Genomic_DNA"/>
</dbReference>
<dbReference type="NCBIfam" id="TIGR01784">
    <property type="entry name" value="T_den_put_tspse"/>
    <property type="match status" value="1"/>
</dbReference>
<dbReference type="InterPro" id="IPR006842">
    <property type="entry name" value="Transposase_31"/>
</dbReference>
<feature type="non-terminal residue" evidence="3">
    <location>
        <position position="1"/>
    </location>
</feature>
<evidence type="ECO:0000259" key="2">
    <source>
        <dbReference type="Pfam" id="PF04754"/>
    </source>
</evidence>
<dbReference type="PANTHER" id="PTHR34611">
    <property type="match status" value="1"/>
</dbReference>
<evidence type="ECO:0000313" key="4">
    <source>
        <dbReference type="Proteomes" id="UP000242329"/>
    </source>
</evidence>
<keyword evidence="4" id="KW-1185">Reference proteome</keyword>
<dbReference type="GO" id="GO:1990238">
    <property type="term" value="F:double-stranded DNA endonuclease activity"/>
    <property type="evidence" value="ECO:0007669"/>
    <property type="project" value="TreeGrafter"/>
</dbReference>
<reference evidence="4" key="1">
    <citation type="submission" date="2016-11" db="EMBL/GenBank/DDBJ databases">
        <authorList>
            <person name="Varghese N."/>
            <person name="Submissions S."/>
        </authorList>
    </citation>
    <scope>NUCLEOTIDE SEQUENCE [LARGE SCALE GENOMIC DNA]</scope>
    <source>
        <strain evidence="4">DSM 11003</strain>
    </source>
</reference>
<proteinExistence type="inferred from homology"/>
<dbReference type="AlphaFoldDB" id="A0A1M5SM83"/>
<comment type="similarity">
    <text evidence="1">Belongs to the Rpn/YhgA-like nuclease family.</text>
</comment>
<dbReference type="PANTHER" id="PTHR34611:SF2">
    <property type="entry name" value="INACTIVE RECOMBINATION-PROMOTING NUCLEASE-LIKE PROTEIN RPNE-RELATED"/>
    <property type="match status" value="1"/>
</dbReference>
<feature type="domain" description="Transposase (putative) YhgA-like" evidence="2">
    <location>
        <begin position="1"/>
        <end position="86"/>
    </location>
</feature>
<accession>A0A1M5SM83</accession>
<evidence type="ECO:0000313" key="3">
    <source>
        <dbReference type="EMBL" id="SHH39388.1"/>
    </source>
</evidence>
<dbReference type="Proteomes" id="UP000242329">
    <property type="component" value="Unassembled WGS sequence"/>
</dbReference>
<dbReference type="OrthoDB" id="1663583at2"/>
<dbReference type="GO" id="GO:0006310">
    <property type="term" value="P:DNA recombination"/>
    <property type="evidence" value="ECO:0007669"/>
    <property type="project" value="TreeGrafter"/>
</dbReference>
<protein>
    <recommendedName>
        <fullName evidence="2">Transposase (putative) YhgA-like domain-containing protein</fullName>
    </recommendedName>
</protein>